<evidence type="ECO:0000256" key="1">
    <source>
        <dbReference type="ARBA" id="ARBA00004477"/>
    </source>
</evidence>
<organism evidence="12 13">
    <name type="scientific">Pichia sorbitophila (strain ATCC MYA-4447 / BCRC 22081 / CBS 7064 / NBRC 10061 / NRRL Y-12695)</name>
    <name type="common">Hybrid yeast</name>
    <dbReference type="NCBI Taxonomy" id="559304"/>
    <lineage>
        <taxon>Eukaryota</taxon>
        <taxon>Fungi</taxon>
        <taxon>Dikarya</taxon>
        <taxon>Ascomycota</taxon>
        <taxon>Saccharomycotina</taxon>
        <taxon>Pichiomycetes</taxon>
        <taxon>Debaryomycetaceae</taxon>
        <taxon>Millerozyma</taxon>
    </lineage>
</organism>
<keyword evidence="7" id="KW-0256">Endoplasmic reticulum</keyword>
<protein>
    <recommendedName>
        <fullName evidence="4">Glycosylphosphatidylinositol anchor biosynthesis protein 11</fullName>
    </recommendedName>
</protein>
<keyword evidence="13" id="KW-1185">Reference proteome</keyword>
<evidence type="ECO:0000256" key="6">
    <source>
        <dbReference type="ARBA" id="ARBA00022692"/>
    </source>
</evidence>
<keyword evidence="5" id="KW-0337">GPI-anchor biosynthesis</keyword>
<dbReference type="STRING" id="559304.G8YH71"/>
<dbReference type="GO" id="GO:0006506">
    <property type="term" value="P:GPI anchor biosynthetic process"/>
    <property type="evidence" value="ECO:0007669"/>
    <property type="project" value="UniProtKB-UniPathway"/>
</dbReference>
<evidence type="ECO:0000256" key="3">
    <source>
        <dbReference type="ARBA" id="ARBA00007978"/>
    </source>
</evidence>
<dbReference type="Proteomes" id="UP000005222">
    <property type="component" value="Chromosome G"/>
</dbReference>
<evidence type="ECO:0000313" key="12">
    <source>
        <dbReference type="EMBL" id="CCE80773.1"/>
    </source>
</evidence>
<feature type="transmembrane region" description="Helical" evidence="10">
    <location>
        <begin position="71"/>
        <end position="91"/>
    </location>
</feature>
<sequence>MSPNIKAPSKTVSFLHDGSTEVVNIEDKVVLKFPNSNIPLLTLPIHNAFFIVGLFLYGLQQDPKGILRKNLVTYIVIQFSYGYLITIACSNKKKKDRSEDNRGLLIGASMAISLLLSLPVFITLILLGAPLIEYLEETYLLGLYLSLSAIYPLLIQFKCNYETLVNFFGNGNALQVVSQNHVAMSSVGYAVGTWIGVIPLPLDWDRDWQKWPITLLTGGMAGSFLGSLIPLFLDCYRKFTSKPGSKKEL</sequence>
<keyword evidence="6 10" id="KW-0812">Transmembrane</keyword>
<comment type="pathway">
    <text evidence="2">Glycolipid biosynthesis; glycosylphosphatidylinositol-anchor biosynthesis.</text>
</comment>
<comment type="subcellular location">
    <subcellularLocation>
        <location evidence="1">Endoplasmic reticulum membrane</location>
        <topology evidence="1">Multi-pass membrane protein</topology>
    </subcellularLocation>
</comment>
<dbReference type="Proteomes" id="UP000005222">
    <property type="component" value="Chromosome H"/>
</dbReference>
<feature type="transmembrane region" description="Helical" evidence="10">
    <location>
        <begin position="182"/>
        <end position="201"/>
    </location>
</feature>
<dbReference type="GO" id="GO:0005789">
    <property type="term" value="C:endoplasmic reticulum membrane"/>
    <property type="evidence" value="ECO:0007669"/>
    <property type="project" value="UniProtKB-SubCell"/>
</dbReference>
<keyword evidence="8 10" id="KW-1133">Transmembrane helix</keyword>
<dbReference type="InterPro" id="IPR009580">
    <property type="entry name" value="GPI_biosynthesis_protein_Pig-F"/>
</dbReference>
<evidence type="ECO:0000313" key="11">
    <source>
        <dbReference type="EMBL" id="CCE80008.1"/>
    </source>
</evidence>
<keyword evidence="9 10" id="KW-0472">Membrane</keyword>
<proteinExistence type="inferred from homology"/>
<dbReference type="EMBL" id="FO082053">
    <property type="protein sequence ID" value="CCE80008.1"/>
    <property type="molecule type" value="Genomic_DNA"/>
</dbReference>
<evidence type="ECO:0000256" key="7">
    <source>
        <dbReference type="ARBA" id="ARBA00022824"/>
    </source>
</evidence>
<dbReference type="Pfam" id="PF06699">
    <property type="entry name" value="PIG-F"/>
    <property type="match status" value="1"/>
</dbReference>
<dbReference type="InParanoid" id="G8YH71"/>
<evidence type="ECO:0000256" key="5">
    <source>
        <dbReference type="ARBA" id="ARBA00022502"/>
    </source>
</evidence>
<reference evidence="13" key="2">
    <citation type="journal article" date="2012" name="G3 (Bethesda)">
        <title>Pichia sorbitophila, an interspecies yeast hybrid reveals early steps of genome resolution following polyploidization.</title>
        <authorList>
            <person name="Leh Louis V."/>
            <person name="Despons L."/>
            <person name="Friedrich A."/>
            <person name="Martin T."/>
            <person name="Durrens P."/>
            <person name="Casaregola S."/>
            <person name="Neuveglise C."/>
            <person name="Fairhead C."/>
            <person name="Marck C."/>
            <person name="Cruz J.A."/>
            <person name="Straub M.L."/>
            <person name="Kugler V."/>
            <person name="Sacerdot C."/>
            <person name="Uzunov Z."/>
            <person name="Thierry A."/>
            <person name="Weiss S."/>
            <person name="Bleykasten C."/>
            <person name="De Montigny J."/>
            <person name="Jacques N."/>
            <person name="Jung P."/>
            <person name="Lemaire M."/>
            <person name="Mallet S."/>
            <person name="Morel G."/>
            <person name="Richard G.F."/>
            <person name="Sarkar A."/>
            <person name="Savel G."/>
            <person name="Schacherer J."/>
            <person name="Seret M.L."/>
            <person name="Talla E."/>
            <person name="Samson G."/>
            <person name="Jubin C."/>
            <person name="Poulain J."/>
            <person name="Vacherie B."/>
            <person name="Barbe V."/>
            <person name="Pelletier E."/>
            <person name="Sherman D.J."/>
            <person name="Westhof E."/>
            <person name="Weissenbach J."/>
            <person name="Baret P.V."/>
            <person name="Wincker P."/>
            <person name="Gaillardin C."/>
            <person name="Dujon B."/>
            <person name="Souciet J.L."/>
        </authorList>
    </citation>
    <scope>NUCLEOTIDE SEQUENCE [LARGE SCALE GENOMIC DNA]</scope>
    <source>
        <strain evidence="13">ATCC MYA-4447 / BCRC 22081 / CBS 7064 / NBRC 10061 / NRRL Y-12695</strain>
    </source>
</reference>
<evidence type="ECO:0000256" key="2">
    <source>
        <dbReference type="ARBA" id="ARBA00004687"/>
    </source>
</evidence>
<dbReference type="EMBL" id="FO082052">
    <property type="protein sequence ID" value="CCE80773.1"/>
    <property type="molecule type" value="Genomic_DNA"/>
</dbReference>
<evidence type="ECO:0000256" key="9">
    <source>
        <dbReference type="ARBA" id="ARBA00023136"/>
    </source>
</evidence>
<evidence type="ECO:0000256" key="10">
    <source>
        <dbReference type="SAM" id="Phobius"/>
    </source>
</evidence>
<dbReference type="eggNOG" id="KOG3144">
    <property type="taxonomic scope" value="Eukaryota"/>
</dbReference>
<dbReference type="OrthoDB" id="17366at2759"/>
<feature type="transmembrane region" description="Helical" evidence="10">
    <location>
        <begin position="38"/>
        <end position="59"/>
    </location>
</feature>
<feature type="transmembrane region" description="Helical" evidence="10">
    <location>
        <begin position="213"/>
        <end position="233"/>
    </location>
</feature>
<feature type="transmembrane region" description="Helical" evidence="10">
    <location>
        <begin position="103"/>
        <end position="127"/>
    </location>
</feature>
<dbReference type="AlphaFoldDB" id="G8YH71"/>
<reference evidence="12" key="1">
    <citation type="submission" date="2011-10" db="EMBL/GenBank/DDBJ databases">
        <authorList>
            <person name="Genoscope - CEA"/>
        </authorList>
    </citation>
    <scope>NUCLEOTIDE SEQUENCE</scope>
</reference>
<evidence type="ECO:0000256" key="8">
    <source>
        <dbReference type="ARBA" id="ARBA00022989"/>
    </source>
</evidence>
<gene>
    <name evidence="12" type="primary">Piso0_003104</name>
    <name evidence="11" type="ORF">GNLVRS01_PISO0G04978g</name>
    <name evidence="12" type="ORF">GNLVRS01_PISO0H04979g</name>
</gene>
<dbReference type="HOGENOM" id="CLU_069429_2_0_1"/>
<dbReference type="FunCoup" id="G8YH71">
    <property type="interactions" value="256"/>
</dbReference>
<comment type="similarity">
    <text evidence="3">Belongs to the PIGF family.</text>
</comment>
<evidence type="ECO:0000313" key="13">
    <source>
        <dbReference type="Proteomes" id="UP000005222"/>
    </source>
</evidence>
<name>G8YH71_PICSO</name>
<dbReference type="UniPathway" id="UPA00196"/>
<feature type="transmembrane region" description="Helical" evidence="10">
    <location>
        <begin position="139"/>
        <end position="161"/>
    </location>
</feature>
<evidence type="ECO:0000256" key="4">
    <source>
        <dbReference type="ARBA" id="ARBA00020927"/>
    </source>
</evidence>
<accession>G8YH71</accession>